<dbReference type="InterPro" id="IPR000182">
    <property type="entry name" value="GNAT_dom"/>
</dbReference>
<dbReference type="Gene3D" id="3.40.630.30">
    <property type="match status" value="1"/>
</dbReference>
<dbReference type="PANTHER" id="PTHR43792">
    <property type="entry name" value="GNAT FAMILY, PUTATIVE (AFU_ORTHOLOGUE AFUA_3G00765)-RELATED-RELATED"/>
    <property type="match status" value="1"/>
</dbReference>
<dbReference type="InterPro" id="IPR051531">
    <property type="entry name" value="N-acetyltransferase"/>
</dbReference>
<accession>A0A1H8X191</accession>
<dbReference type="RefSeq" id="WP_017482431.1">
    <property type="nucleotide sequence ID" value="NZ_AP021936.1"/>
</dbReference>
<dbReference type="Pfam" id="PF13302">
    <property type="entry name" value="Acetyltransf_3"/>
    <property type="match status" value="1"/>
</dbReference>
<comment type="similarity">
    <text evidence="3">Belongs to the acetyltransferase family. RimJ subfamily.</text>
</comment>
<keyword evidence="1" id="KW-0808">Transferase</keyword>
<dbReference type="PROSITE" id="PS51186">
    <property type="entry name" value="GNAT"/>
    <property type="match status" value="1"/>
</dbReference>
<dbReference type="GO" id="GO:0005737">
    <property type="term" value="C:cytoplasm"/>
    <property type="evidence" value="ECO:0007669"/>
    <property type="project" value="TreeGrafter"/>
</dbReference>
<proteinExistence type="inferred from homology"/>
<organism evidence="5 6">
    <name type="scientific">Acinetobacter pittii</name>
    <name type="common">Acinetobacter genomosp. 3</name>
    <dbReference type="NCBI Taxonomy" id="48296"/>
    <lineage>
        <taxon>Bacteria</taxon>
        <taxon>Pseudomonadati</taxon>
        <taxon>Pseudomonadota</taxon>
        <taxon>Gammaproteobacteria</taxon>
        <taxon>Moraxellales</taxon>
        <taxon>Moraxellaceae</taxon>
        <taxon>Acinetobacter</taxon>
        <taxon>Acinetobacter calcoaceticus/baumannii complex</taxon>
    </lineage>
</organism>
<reference evidence="5 6" key="1">
    <citation type="submission" date="2019-12" db="EMBL/GenBank/DDBJ databases">
        <title>complete genome sequences of Acinetobacter pittii str. WP2-W18-ESBL-11 isolated from wastewater treatment plant effluent.</title>
        <authorList>
            <person name="Sekizuka T."/>
            <person name="Itokawa K."/>
            <person name="Yatsu K."/>
            <person name="Inamine Y."/>
            <person name="Kuroda M."/>
        </authorList>
    </citation>
    <scope>NUCLEOTIDE SEQUENCE [LARGE SCALE GENOMIC DNA]</scope>
    <source>
        <strain evidence="5 6">WP2-W18-ESBL-11</strain>
    </source>
</reference>
<evidence type="ECO:0000256" key="3">
    <source>
        <dbReference type="ARBA" id="ARBA00038502"/>
    </source>
</evidence>
<protein>
    <recommendedName>
        <fullName evidence="4">N-acetyltransferase domain-containing protein</fullName>
    </recommendedName>
</protein>
<name>A0A1H8X191_ACIPI</name>
<dbReference type="InterPro" id="IPR016181">
    <property type="entry name" value="Acyl_CoA_acyltransferase"/>
</dbReference>
<evidence type="ECO:0000259" key="4">
    <source>
        <dbReference type="PROSITE" id="PS51186"/>
    </source>
</evidence>
<dbReference type="AlphaFoldDB" id="A0A1H8X191"/>
<evidence type="ECO:0000313" key="6">
    <source>
        <dbReference type="Proteomes" id="UP000515758"/>
    </source>
</evidence>
<evidence type="ECO:0000256" key="2">
    <source>
        <dbReference type="ARBA" id="ARBA00023315"/>
    </source>
</evidence>
<sequence>MSLVYLRKPKKGDLVEIQAAYERSIQLHQPWTYPPADFQRYLEQEHRYFVCLTQDHSIVGTFNISNVIRGHFYSAYLGYEAFHPYQGHGYMKQGLKLLIKEAFEKLNLHRLEANIQPDNIASIQLVANAGFIKEGFSRQYLRIGGKTWKDHERWAVLNEQWVDPLQLILEED</sequence>
<dbReference type="SUPFAM" id="SSF55729">
    <property type="entry name" value="Acyl-CoA N-acyltransferases (Nat)"/>
    <property type="match status" value="1"/>
</dbReference>
<evidence type="ECO:0000313" key="5">
    <source>
        <dbReference type="EMBL" id="BBQ47494.1"/>
    </source>
</evidence>
<keyword evidence="2" id="KW-0012">Acyltransferase</keyword>
<feature type="domain" description="N-acetyltransferase" evidence="4">
    <location>
        <begin position="4"/>
        <end position="163"/>
    </location>
</feature>
<dbReference type="PANTHER" id="PTHR43792:SF8">
    <property type="entry name" value="[RIBOSOMAL PROTEIN US5]-ALANINE N-ACETYLTRANSFERASE"/>
    <property type="match status" value="1"/>
</dbReference>
<dbReference type="EMBL" id="AP021936">
    <property type="protein sequence ID" value="BBQ47494.1"/>
    <property type="molecule type" value="Genomic_DNA"/>
</dbReference>
<dbReference type="GO" id="GO:0008999">
    <property type="term" value="F:protein-N-terminal-alanine acetyltransferase activity"/>
    <property type="evidence" value="ECO:0007669"/>
    <property type="project" value="TreeGrafter"/>
</dbReference>
<gene>
    <name evidence="5" type="ORF">WP2W18E11_04920</name>
</gene>
<evidence type="ECO:0000256" key="1">
    <source>
        <dbReference type="ARBA" id="ARBA00022679"/>
    </source>
</evidence>
<dbReference type="Proteomes" id="UP000515758">
    <property type="component" value="Chromosome"/>
</dbReference>